<accession>A0A3M5BCN6</accession>
<dbReference type="AlphaFoldDB" id="A0A3M5BCN6"/>
<keyword evidence="1" id="KW-0812">Transmembrane</keyword>
<dbReference type="EMBL" id="RBSL01000372">
    <property type="protein sequence ID" value="RMS22378.1"/>
    <property type="molecule type" value="Genomic_DNA"/>
</dbReference>
<proteinExistence type="predicted"/>
<feature type="transmembrane region" description="Helical" evidence="1">
    <location>
        <begin position="101"/>
        <end position="120"/>
    </location>
</feature>
<dbReference type="Proteomes" id="UP000269801">
    <property type="component" value="Unassembled WGS sequence"/>
</dbReference>
<dbReference type="EMBL" id="RBTE01000590">
    <property type="protein sequence ID" value="RMT17934.1"/>
    <property type="molecule type" value="Genomic_DNA"/>
</dbReference>
<organism evidence="2 4">
    <name type="scientific">Pseudomonas savastanoi</name>
    <name type="common">Pseudomonas syringae pv. savastanoi</name>
    <dbReference type="NCBI Taxonomy" id="29438"/>
    <lineage>
        <taxon>Bacteria</taxon>
        <taxon>Pseudomonadati</taxon>
        <taxon>Pseudomonadota</taxon>
        <taxon>Gammaproteobacteria</taxon>
        <taxon>Pseudomonadales</taxon>
        <taxon>Pseudomonadaceae</taxon>
        <taxon>Pseudomonas</taxon>
    </lineage>
</organism>
<gene>
    <name evidence="3" type="ORF">ALP51_00839</name>
    <name evidence="2" type="ORF">ALP70_01852</name>
</gene>
<sequence length="174" mass="20041">MNEQIYYDETRAKNIAKFTSWIEQTKSIPKIYALLFFGAVAAPIAWLAWFFILGIYFRRNPFLKAFMPIPIIIMTLQTLFQGVLLYVNFRMTATSTGSTEIIHVVYFCTIIFFFLLTLIFSKIHFSATKRVSQNIRNMLYSQGEVTAGKTIKEKALAKINEVKQTLKDGVEALK</sequence>
<evidence type="ECO:0000313" key="2">
    <source>
        <dbReference type="EMBL" id="RMS22378.1"/>
    </source>
</evidence>
<evidence type="ECO:0000313" key="3">
    <source>
        <dbReference type="EMBL" id="RMT17934.1"/>
    </source>
</evidence>
<dbReference type="RefSeq" id="WP_057454523.1">
    <property type="nucleotide sequence ID" value="NZ_RBTE01000590.1"/>
</dbReference>
<evidence type="ECO:0000313" key="5">
    <source>
        <dbReference type="Proteomes" id="UP000278180"/>
    </source>
</evidence>
<protein>
    <submittedName>
        <fullName evidence="2">Uncharacterized protein</fullName>
    </submittedName>
</protein>
<reference evidence="4 5" key="1">
    <citation type="submission" date="2018-08" db="EMBL/GenBank/DDBJ databases">
        <title>Recombination of ecologically and evolutionarily significant loci maintains genetic cohesion in the Pseudomonas syringae species complex.</title>
        <authorList>
            <person name="Dillon M."/>
            <person name="Thakur S."/>
            <person name="Almeida R.N.D."/>
            <person name="Weir B.S."/>
            <person name="Guttman D.S."/>
        </authorList>
    </citation>
    <scope>NUCLEOTIDE SEQUENCE [LARGE SCALE GENOMIC DNA]</scope>
    <source>
        <strain evidence="3 5">ICMP 13684</strain>
        <strain evidence="2 4">ICMP 13685</strain>
    </source>
</reference>
<name>A0A3M5BCN6_PSESS</name>
<evidence type="ECO:0000256" key="1">
    <source>
        <dbReference type="SAM" id="Phobius"/>
    </source>
</evidence>
<keyword evidence="1" id="KW-1133">Transmembrane helix</keyword>
<keyword evidence="1" id="KW-0472">Membrane</keyword>
<evidence type="ECO:0000313" key="4">
    <source>
        <dbReference type="Proteomes" id="UP000269801"/>
    </source>
</evidence>
<feature type="transmembrane region" description="Helical" evidence="1">
    <location>
        <begin position="69"/>
        <end position="89"/>
    </location>
</feature>
<dbReference type="Proteomes" id="UP000278180">
    <property type="component" value="Unassembled WGS sequence"/>
</dbReference>
<comment type="caution">
    <text evidence="2">The sequence shown here is derived from an EMBL/GenBank/DDBJ whole genome shotgun (WGS) entry which is preliminary data.</text>
</comment>
<feature type="transmembrane region" description="Helical" evidence="1">
    <location>
        <begin position="31"/>
        <end position="57"/>
    </location>
</feature>